<feature type="binding site" evidence="8">
    <location>
        <position position="170"/>
    </location>
    <ligand>
        <name>ATP</name>
        <dbReference type="ChEBI" id="CHEBI:30616"/>
    </ligand>
</feature>
<dbReference type="Pfam" id="PF00308">
    <property type="entry name" value="Bac_DnaA"/>
    <property type="match status" value="1"/>
</dbReference>
<dbReference type="SUPFAM" id="SSF52540">
    <property type="entry name" value="P-loop containing nucleoside triphosphate hydrolases"/>
    <property type="match status" value="1"/>
</dbReference>
<evidence type="ECO:0000259" key="12">
    <source>
        <dbReference type="SMART" id="SM00382"/>
    </source>
</evidence>
<dbReference type="PANTHER" id="PTHR30050">
    <property type="entry name" value="CHROMOSOMAL REPLICATION INITIATOR PROTEIN DNAA"/>
    <property type="match status" value="1"/>
</dbReference>
<feature type="domain" description="AAA+ ATPase" evidence="12">
    <location>
        <begin position="156"/>
        <end position="287"/>
    </location>
</feature>
<comment type="function">
    <text evidence="8 10">Plays an essential role in the initiation and regulation of chromosomal replication. ATP-DnaA binds to the origin of replication (oriC) to initiate formation of the DNA replication initiation complex once per cell cycle. Binds the DnaA box (a 9 base pair repeat at the origin) and separates the double-stranded (ds)DNA. Forms a right-handed helical filament on oriC DNA; dsDNA binds to the exterior of the filament while single-stranded (ss)DNA is stabiized in the filament's interior. The ATP-DnaA-oriC complex binds and stabilizes one strand of the AT-rich DNA unwinding element (DUE), permitting loading of DNA polymerase. After initiation quickly degrades to an ADP-DnaA complex that is not apt for DNA replication. Binds acidic phospholipids.</text>
</comment>
<evidence type="ECO:0000256" key="5">
    <source>
        <dbReference type="ARBA" id="ARBA00022840"/>
    </source>
</evidence>
<evidence type="ECO:0000256" key="7">
    <source>
        <dbReference type="ARBA" id="ARBA00023125"/>
    </source>
</evidence>
<proteinExistence type="inferred from homology"/>
<dbReference type="Gene3D" id="3.40.50.300">
    <property type="entry name" value="P-loop containing nucleotide triphosphate hydrolases"/>
    <property type="match status" value="1"/>
</dbReference>
<feature type="region of interest" description="Domain IV, binds dsDNA" evidence="8">
    <location>
        <begin position="339"/>
        <end position="458"/>
    </location>
</feature>
<dbReference type="PATRIC" id="fig|1618547.3.peg.102"/>
<keyword evidence="2 8" id="KW-0963">Cytoplasm</keyword>
<comment type="caution">
    <text evidence="8">Lacks conserved residue(s) required for the propagation of feature annotation.</text>
</comment>
<evidence type="ECO:0000256" key="8">
    <source>
        <dbReference type="HAMAP-Rule" id="MF_00377"/>
    </source>
</evidence>
<dbReference type="InterPro" id="IPR020591">
    <property type="entry name" value="Chromosome_initiator_DnaA-like"/>
</dbReference>
<dbReference type="GO" id="GO:0006270">
    <property type="term" value="P:DNA replication initiation"/>
    <property type="evidence" value="ECO:0007669"/>
    <property type="project" value="UniProtKB-UniRule"/>
</dbReference>
<evidence type="ECO:0000256" key="3">
    <source>
        <dbReference type="ARBA" id="ARBA00022705"/>
    </source>
</evidence>
<evidence type="ECO:0000256" key="1">
    <source>
        <dbReference type="ARBA" id="ARBA00006583"/>
    </source>
</evidence>
<keyword evidence="7 8" id="KW-0238">DNA-binding</keyword>
<feature type="region of interest" description="Domain I, interacts with DnaA modulators" evidence="8">
    <location>
        <begin position="1"/>
        <end position="89"/>
    </location>
</feature>
<dbReference type="GO" id="GO:0003688">
    <property type="term" value="F:DNA replication origin binding"/>
    <property type="evidence" value="ECO:0007669"/>
    <property type="project" value="UniProtKB-UniRule"/>
</dbReference>
<dbReference type="AlphaFoldDB" id="A0A0G0L9X1"/>
<feature type="domain" description="Chromosomal replication initiator DnaA C-terminal" evidence="13">
    <location>
        <begin position="368"/>
        <end position="437"/>
    </location>
</feature>
<keyword evidence="6 8" id="KW-0446">Lipid-binding</keyword>
<evidence type="ECO:0000256" key="6">
    <source>
        <dbReference type="ARBA" id="ARBA00023121"/>
    </source>
</evidence>
<evidence type="ECO:0000256" key="9">
    <source>
        <dbReference type="NCBIfam" id="TIGR00362"/>
    </source>
</evidence>
<comment type="subunit">
    <text evidence="8">Oligomerizes as a right-handed, spiral filament on DNA at oriC.</text>
</comment>
<dbReference type="EMBL" id="LBVJ01000002">
    <property type="protein sequence ID" value="KKQ84640.1"/>
    <property type="molecule type" value="Genomic_DNA"/>
</dbReference>
<dbReference type="NCBIfam" id="TIGR00362">
    <property type="entry name" value="DnaA"/>
    <property type="match status" value="1"/>
</dbReference>
<dbReference type="InterPro" id="IPR013159">
    <property type="entry name" value="DnaA_C"/>
</dbReference>
<dbReference type="PRINTS" id="PR00051">
    <property type="entry name" value="DNAA"/>
</dbReference>
<evidence type="ECO:0000313" key="15">
    <source>
        <dbReference type="Proteomes" id="UP000034710"/>
    </source>
</evidence>
<dbReference type="HAMAP" id="MF_00377">
    <property type="entry name" value="DnaA_bact"/>
    <property type="match status" value="1"/>
</dbReference>
<dbReference type="InterPro" id="IPR001957">
    <property type="entry name" value="Chromosome_initiator_DnaA"/>
</dbReference>
<dbReference type="Proteomes" id="UP000034710">
    <property type="component" value="Unassembled WGS sequence"/>
</dbReference>
<accession>A0A0G0L9X1</accession>
<comment type="caution">
    <text evidence="14">The sequence shown here is derived from an EMBL/GenBank/DDBJ whole genome shotgun (WGS) entry which is preliminary data.</text>
</comment>
<dbReference type="SMART" id="SM00382">
    <property type="entry name" value="AAA"/>
    <property type="match status" value="1"/>
</dbReference>
<dbReference type="InterPro" id="IPR003593">
    <property type="entry name" value="AAA+_ATPase"/>
</dbReference>
<dbReference type="Pfam" id="PF11638">
    <property type="entry name" value="DnaA_N"/>
    <property type="match status" value="1"/>
</dbReference>
<evidence type="ECO:0000256" key="11">
    <source>
        <dbReference type="RuleBase" id="RU004227"/>
    </source>
</evidence>
<keyword evidence="5 8" id="KW-0067">ATP-binding</keyword>
<dbReference type="GO" id="GO:0005886">
    <property type="term" value="C:plasma membrane"/>
    <property type="evidence" value="ECO:0007669"/>
    <property type="project" value="TreeGrafter"/>
</dbReference>
<dbReference type="Gene3D" id="1.10.1750.10">
    <property type="match status" value="1"/>
</dbReference>
<comment type="similarity">
    <text evidence="1 8 11">Belongs to the DnaA family.</text>
</comment>
<feature type="binding site" evidence="8">
    <location>
        <position position="167"/>
    </location>
    <ligand>
        <name>ATP</name>
        <dbReference type="ChEBI" id="CHEBI:30616"/>
    </ligand>
</feature>
<dbReference type="FunFam" id="3.40.50.300:FF:000668">
    <property type="entry name" value="Chromosomal replication initiator protein DnaA"/>
    <property type="match status" value="1"/>
</dbReference>
<dbReference type="Gene3D" id="1.10.8.60">
    <property type="match status" value="1"/>
</dbReference>
<keyword evidence="3 8" id="KW-0235">DNA replication</keyword>
<dbReference type="GO" id="GO:0006275">
    <property type="term" value="P:regulation of DNA replication"/>
    <property type="evidence" value="ECO:0007669"/>
    <property type="project" value="UniProtKB-UniRule"/>
</dbReference>
<dbReference type="SUPFAM" id="SSF48295">
    <property type="entry name" value="TrpR-like"/>
    <property type="match status" value="1"/>
</dbReference>
<dbReference type="Gene3D" id="3.30.300.180">
    <property type="match status" value="1"/>
</dbReference>
<dbReference type="GO" id="GO:0005737">
    <property type="term" value="C:cytoplasm"/>
    <property type="evidence" value="ECO:0007669"/>
    <property type="project" value="UniProtKB-SubCell"/>
</dbReference>
<dbReference type="InterPro" id="IPR027417">
    <property type="entry name" value="P-loop_NTPase"/>
</dbReference>
<protein>
    <recommendedName>
        <fullName evidence="8 9">Chromosomal replication initiator protein DnaA</fullName>
    </recommendedName>
</protein>
<reference evidence="14 15" key="1">
    <citation type="journal article" date="2015" name="Nature">
        <title>rRNA introns, odd ribosomes, and small enigmatic genomes across a large radiation of phyla.</title>
        <authorList>
            <person name="Brown C.T."/>
            <person name="Hug L.A."/>
            <person name="Thomas B.C."/>
            <person name="Sharon I."/>
            <person name="Castelle C.J."/>
            <person name="Singh A."/>
            <person name="Wilkins M.J."/>
            <person name="Williams K.H."/>
            <person name="Banfield J.F."/>
        </authorList>
    </citation>
    <scope>NUCLEOTIDE SEQUENCE [LARGE SCALE GENOMIC DNA]</scope>
</reference>
<evidence type="ECO:0000256" key="2">
    <source>
        <dbReference type="ARBA" id="ARBA00022490"/>
    </source>
</evidence>
<feature type="binding site" evidence="8">
    <location>
        <position position="171"/>
    </location>
    <ligand>
        <name>ATP</name>
        <dbReference type="ChEBI" id="CHEBI:30616"/>
    </ligand>
</feature>
<dbReference type="GO" id="GO:0005524">
    <property type="term" value="F:ATP binding"/>
    <property type="evidence" value="ECO:0007669"/>
    <property type="project" value="UniProtKB-UniRule"/>
</dbReference>
<sequence>MEDIDKTRLWNDVCESIKLNVSSAIFSTWFSQTHLAALNKLGDRYSADVGCPTLFAKSTLETRYFGLIQNSLNEYLKTHCDLIFSVKQKTASEIKINSETIAPLFEKDKVDHERLNMSISRAKLRPSYTFNNFAVSSSNQMAWAAAEAVSKNPGGAYNPLFIWGGVGIGKTHLMTAIGHSAIEKEAESKVFFCTGEDFTNDIVEGIRNKTTQSFRDKYRKLEILLIDDIQFIAGKDSVQEEFFHTFNALVSSGSQIILTSDQPPSEIQKLEERLRSRFEAGLIVDIAPPDFELRCAIVEIKSKQRGVDLPDNLIHLIAGNIDTPRKIEGLLIRILSEINLKKSVLNESLIENLIGKGDDQINLKIKASPNDIMTAVQKYYSLGKKQLLGESRVKQFAQPRQLLMYLLRTQLSLPYQEVGRLVGGRDHTTVMHAVDKITQMASNNVQIREDIRGIKNVL</sequence>
<dbReference type="InterPro" id="IPR013317">
    <property type="entry name" value="DnaA_dom"/>
</dbReference>
<dbReference type="InterPro" id="IPR038454">
    <property type="entry name" value="DnaA_N_sf"/>
</dbReference>
<evidence type="ECO:0000256" key="4">
    <source>
        <dbReference type="ARBA" id="ARBA00022741"/>
    </source>
</evidence>
<dbReference type="SMART" id="SM00760">
    <property type="entry name" value="Bac_DnaA_C"/>
    <property type="match status" value="1"/>
</dbReference>
<dbReference type="CDD" id="cd06571">
    <property type="entry name" value="Bac_DnaA_C"/>
    <property type="match status" value="1"/>
</dbReference>
<keyword evidence="4 8" id="KW-0547">Nucleotide-binding</keyword>
<comment type="subcellular location">
    <subcellularLocation>
        <location evidence="8">Cytoplasm</location>
    </subcellularLocation>
</comment>
<dbReference type="CDD" id="cd00009">
    <property type="entry name" value="AAA"/>
    <property type="match status" value="1"/>
</dbReference>
<dbReference type="GO" id="GO:0008289">
    <property type="term" value="F:lipid binding"/>
    <property type="evidence" value="ECO:0007669"/>
    <property type="project" value="UniProtKB-KW"/>
</dbReference>
<organism evidence="14 15">
    <name type="scientific">Candidatus Woesebacteria bacterium GW2011_GWA1_38_8</name>
    <dbReference type="NCBI Taxonomy" id="1618547"/>
    <lineage>
        <taxon>Bacteria</taxon>
        <taxon>Candidatus Woeseibacteriota</taxon>
    </lineage>
</organism>
<gene>
    <name evidence="8" type="primary">dnaA</name>
    <name evidence="14" type="ORF">UT06_C0002G0008</name>
</gene>
<evidence type="ECO:0000259" key="13">
    <source>
        <dbReference type="SMART" id="SM00760"/>
    </source>
</evidence>
<feature type="binding site" evidence="8">
    <location>
        <position position="169"/>
    </location>
    <ligand>
        <name>ATP</name>
        <dbReference type="ChEBI" id="CHEBI:30616"/>
    </ligand>
</feature>
<name>A0A0G0L9X1_9BACT</name>
<dbReference type="InterPro" id="IPR010921">
    <property type="entry name" value="Trp_repressor/repl_initiator"/>
</dbReference>
<dbReference type="InterPro" id="IPR024633">
    <property type="entry name" value="DnaA_N_dom"/>
</dbReference>
<dbReference type="PANTHER" id="PTHR30050:SF2">
    <property type="entry name" value="CHROMOSOMAL REPLICATION INITIATOR PROTEIN DNAA"/>
    <property type="match status" value="1"/>
</dbReference>
<comment type="domain">
    <text evidence="8">Domain I is involved in oligomerization and binding regulators, domain II is flexibile and of varying length in different bacteria, domain III forms the AAA+ region, while domain IV binds dsDNA.</text>
</comment>
<evidence type="ECO:0000313" key="14">
    <source>
        <dbReference type="EMBL" id="KKQ84640.1"/>
    </source>
</evidence>
<dbReference type="Pfam" id="PF08299">
    <property type="entry name" value="Bac_DnaA_C"/>
    <property type="match status" value="1"/>
</dbReference>
<evidence type="ECO:0000256" key="10">
    <source>
        <dbReference type="RuleBase" id="RU000577"/>
    </source>
</evidence>